<evidence type="ECO:0000313" key="2">
    <source>
        <dbReference type="Proteomes" id="UP000826212"/>
    </source>
</evidence>
<evidence type="ECO:0000313" key="1">
    <source>
        <dbReference type="EMBL" id="QZE15052.1"/>
    </source>
</evidence>
<keyword evidence="2" id="KW-1185">Reference proteome</keyword>
<sequence length="97" mass="11102">MSKKAHMFDLIEAQHNSGLSNIDYCKQNNIKLSVYSYWKAKYKKEYSKETEGFFVTLDNETSQIKEEIVITYPNGVTLQLSSATTISTLRSLIQIQG</sequence>
<reference evidence="1" key="1">
    <citation type="submission" date="2021-08" db="EMBL/GenBank/DDBJ databases">
        <title>Novel anaerobic bacterium isolated from sea squirt in East Sea, Republic of Korea.</title>
        <authorList>
            <person name="Nguyen T.H."/>
            <person name="Li Z."/>
            <person name="Lee Y.-J."/>
            <person name="Ko J."/>
            <person name="Kim S.-G."/>
        </authorList>
    </citation>
    <scope>NUCLEOTIDE SEQUENCE</scope>
    <source>
        <strain evidence="1">KCTC 25031</strain>
    </source>
</reference>
<gene>
    <name evidence="1" type="ORF">K4L44_04280</name>
</gene>
<name>A0AC61NHC7_9BACT</name>
<proteinExistence type="predicted"/>
<organism evidence="1 2">
    <name type="scientific">Halosquirtibacter laminarini</name>
    <dbReference type="NCBI Taxonomy" id="3374600"/>
    <lineage>
        <taxon>Bacteria</taxon>
        <taxon>Pseudomonadati</taxon>
        <taxon>Bacteroidota</taxon>
        <taxon>Bacteroidia</taxon>
        <taxon>Marinilabiliales</taxon>
        <taxon>Prolixibacteraceae</taxon>
        <taxon>Halosquirtibacter</taxon>
    </lineage>
</organism>
<accession>A0AC61NHC7</accession>
<dbReference type="Proteomes" id="UP000826212">
    <property type="component" value="Chromosome"/>
</dbReference>
<protein>
    <submittedName>
        <fullName evidence="1">Uncharacterized protein</fullName>
    </submittedName>
</protein>
<dbReference type="EMBL" id="CP081303">
    <property type="protein sequence ID" value="QZE15052.1"/>
    <property type="molecule type" value="Genomic_DNA"/>
</dbReference>